<name>A0ABP9KWX1_9NOCA</name>
<sequence>MSTQVDDTAGYEPGVEAEFGEKVRQNSPRNFPSRRAGEKLCSHPCEPQQDWTDVKVQPSVKKICEKCKVIRRNGRVMVICDNQRHKQRQG</sequence>
<dbReference type="InterPro" id="IPR000473">
    <property type="entry name" value="Ribosomal_bL36"/>
</dbReference>
<dbReference type="SUPFAM" id="SSF57840">
    <property type="entry name" value="Ribosomal protein L36"/>
    <property type="match status" value="1"/>
</dbReference>
<gene>
    <name evidence="5" type="primary">rpmJ</name>
    <name evidence="8" type="ORF">GCM10023318_56230</name>
</gene>
<dbReference type="Pfam" id="PF00444">
    <property type="entry name" value="Ribosomal_L36"/>
    <property type="match status" value="1"/>
</dbReference>
<evidence type="ECO:0000313" key="9">
    <source>
        <dbReference type="Proteomes" id="UP001500603"/>
    </source>
</evidence>
<keyword evidence="9" id="KW-1185">Reference proteome</keyword>
<evidence type="ECO:0000256" key="7">
    <source>
        <dbReference type="SAM" id="MobiDB-lite"/>
    </source>
</evidence>
<comment type="caution">
    <text evidence="8">The sequence shown here is derived from an EMBL/GenBank/DDBJ whole genome shotgun (WGS) entry which is preliminary data.</text>
</comment>
<evidence type="ECO:0000256" key="5">
    <source>
        <dbReference type="HAMAP-Rule" id="MF_00251"/>
    </source>
</evidence>
<dbReference type="PANTHER" id="PTHR42888:SF1">
    <property type="entry name" value="LARGE RIBOSOMAL SUBUNIT PROTEIN BL36C"/>
    <property type="match status" value="1"/>
</dbReference>
<dbReference type="HAMAP" id="MF_00251">
    <property type="entry name" value="Ribosomal_bL36"/>
    <property type="match status" value="1"/>
</dbReference>
<evidence type="ECO:0000313" key="8">
    <source>
        <dbReference type="EMBL" id="GAA5067276.1"/>
    </source>
</evidence>
<keyword evidence="3 5" id="KW-0687">Ribonucleoprotein</keyword>
<evidence type="ECO:0000256" key="4">
    <source>
        <dbReference type="ARBA" id="ARBA00035186"/>
    </source>
</evidence>
<dbReference type="Proteomes" id="UP001500603">
    <property type="component" value="Unassembled WGS sequence"/>
</dbReference>
<dbReference type="PANTHER" id="PTHR42888">
    <property type="entry name" value="50S RIBOSOMAL PROTEIN L36, CHLOROPLASTIC"/>
    <property type="match status" value="1"/>
</dbReference>
<organism evidence="8 9">
    <name type="scientific">Nocardia callitridis</name>
    <dbReference type="NCBI Taxonomy" id="648753"/>
    <lineage>
        <taxon>Bacteria</taxon>
        <taxon>Bacillati</taxon>
        <taxon>Actinomycetota</taxon>
        <taxon>Actinomycetes</taxon>
        <taxon>Mycobacteriales</taxon>
        <taxon>Nocardiaceae</taxon>
        <taxon>Nocardia</taxon>
    </lineage>
</organism>
<dbReference type="EMBL" id="BAABJM010000008">
    <property type="protein sequence ID" value="GAA5067276.1"/>
    <property type="molecule type" value="Genomic_DNA"/>
</dbReference>
<proteinExistence type="inferred from homology"/>
<accession>A0ABP9KWX1</accession>
<protein>
    <recommendedName>
        <fullName evidence="4 5">Large ribosomal subunit protein bL36</fullName>
    </recommendedName>
</protein>
<evidence type="ECO:0000256" key="3">
    <source>
        <dbReference type="ARBA" id="ARBA00023274"/>
    </source>
</evidence>
<dbReference type="PROSITE" id="PS00828">
    <property type="entry name" value="RIBOSOMAL_L36"/>
    <property type="match status" value="1"/>
</dbReference>
<evidence type="ECO:0000256" key="2">
    <source>
        <dbReference type="ARBA" id="ARBA00022980"/>
    </source>
</evidence>
<dbReference type="NCBIfam" id="TIGR01022">
    <property type="entry name" value="rpmJ_bact"/>
    <property type="match status" value="1"/>
</dbReference>
<evidence type="ECO:0000256" key="6">
    <source>
        <dbReference type="RuleBase" id="RU000571"/>
    </source>
</evidence>
<comment type="similarity">
    <text evidence="1 5 6">Belongs to the bacterial ribosomal protein bL36 family.</text>
</comment>
<feature type="region of interest" description="Disordered" evidence="7">
    <location>
        <begin position="1"/>
        <end position="37"/>
    </location>
</feature>
<keyword evidence="2 5" id="KW-0689">Ribosomal protein</keyword>
<dbReference type="InterPro" id="IPR035977">
    <property type="entry name" value="Ribosomal_bL36_sp"/>
</dbReference>
<evidence type="ECO:0000256" key="1">
    <source>
        <dbReference type="ARBA" id="ARBA00007645"/>
    </source>
</evidence>
<reference evidence="9" key="1">
    <citation type="journal article" date="2019" name="Int. J. Syst. Evol. Microbiol.">
        <title>The Global Catalogue of Microorganisms (GCM) 10K type strain sequencing project: providing services to taxonomists for standard genome sequencing and annotation.</title>
        <authorList>
            <consortium name="The Broad Institute Genomics Platform"/>
            <consortium name="The Broad Institute Genome Sequencing Center for Infectious Disease"/>
            <person name="Wu L."/>
            <person name="Ma J."/>
        </authorList>
    </citation>
    <scope>NUCLEOTIDE SEQUENCE [LARGE SCALE GENOMIC DNA]</scope>
    <source>
        <strain evidence="9">JCM 18298</strain>
    </source>
</reference>